<evidence type="ECO:0000313" key="8">
    <source>
        <dbReference type="EMBL" id="OQD83893.1"/>
    </source>
</evidence>
<accession>A0A1V6Q3Q4</accession>
<keyword evidence="9" id="KW-1185">Reference proteome</keyword>
<feature type="transmembrane region" description="Helical" evidence="6">
    <location>
        <begin position="264"/>
        <end position="286"/>
    </location>
</feature>
<keyword evidence="5 6" id="KW-0472">Membrane</keyword>
<evidence type="ECO:0000256" key="1">
    <source>
        <dbReference type="ARBA" id="ARBA00004141"/>
    </source>
</evidence>
<sequence>MGSEPKIETSPEPEGSSRDTCVVDDLEVFGPSSDGVHFRTLSWPSASMIFLKITFATGVLSIPTSMYQLGAVGGSLSVLGWTAWNQYTAVVMYNFRQRHGCCHSIADMAHIIGGRVGKEVIGVLFVLGNVICAGSAIIAVSTALNTLSHHSACTVWWALVAWISIATLSSIRKLEQIGWLTWIAFISIFTAVFIVVVGVTQLDRPAAAPSTGPYELGFYALPPLKPTFAVGMLATCNIFVASSNTGAFVPVIAEMKNPGDFKKAVHVAMSLIMLFYFTFSLVVYAYCGKWVANPSLGSAGPTVKMIAYGVGLFGLIMSGCLYSHVAAKYLFVRLLRNTSHLQRNTLIHWSTWLGCTYAVCVEINNAYESGQIGSAFSCADNSNTIAE</sequence>
<gene>
    <name evidence="8" type="ORF">PENANT_c015G01755</name>
</gene>
<feature type="transmembrane region" description="Helical" evidence="6">
    <location>
        <begin position="306"/>
        <end position="331"/>
    </location>
</feature>
<comment type="caution">
    <text evidence="8">The sequence shown here is derived from an EMBL/GenBank/DDBJ whole genome shotgun (WGS) entry which is preliminary data.</text>
</comment>
<dbReference type="STRING" id="416450.A0A1V6Q3Q4"/>
<proteinExistence type="inferred from homology"/>
<keyword evidence="4 6" id="KW-1133">Transmembrane helix</keyword>
<dbReference type="Gene3D" id="1.20.1740.10">
    <property type="entry name" value="Amino acid/polyamine transporter I"/>
    <property type="match status" value="1"/>
</dbReference>
<evidence type="ECO:0000256" key="4">
    <source>
        <dbReference type="ARBA" id="ARBA00022989"/>
    </source>
</evidence>
<dbReference type="PANTHER" id="PTHR22950">
    <property type="entry name" value="AMINO ACID TRANSPORTER"/>
    <property type="match status" value="1"/>
</dbReference>
<dbReference type="Proteomes" id="UP000191672">
    <property type="component" value="Unassembled WGS sequence"/>
</dbReference>
<dbReference type="InterPro" id="IPR013057">
    <property type="entry name" value="AA_transpt_TM"/>
</dbReference>
<comment type="subcellular location">
    <subcellularLocation>
        <location evidence="1">Membrane</location>
        <topology evidence="1">Multi-pass membrane protein</topology>
    </subcellularLocation>
</comment>
<dbReference type="Pfam" id="PF01490">
    <property type="entry name" value="Aa_trans"/>
    <property type="match status" value="1"/>
</dbReference>
<feature type="transmembrane region" description="Helical" evidence="6">
    <location>
        <begin position="228"/>
        <end position="252"/>
    </location>
</feature>
<feature type="transmembrane region" description="Helical" evidence="6">
    <location>
        <begin position="147"/>
        <end position="165"/>
    </location>
</feature>
<dbReference type="AlphaFoldDB" id="A0A1V6Q3Q4"/>
<organism evidence="8 9">
    <name type="scientific">Penicillium antarcticum</name>
    <dbReference type="NCBI Taxonomy" id="416450"/>
    <lineage>
        <taxon>Eukaryota</taxon>
        <taxon>Fungi</taxon>
        <taxon>Dikarya</taxon>
        <taxon>Ascomycota</taxon>
        <taxon>Pezizomycotina</taxon>
        <taxon>Eurotiomycetes</taxon>
        <taxon>Eurotiomycetidae</taxon>
        <taxon>Eurotiales</taxon>
        <taxon>Aspergillaceae</taxon>
        <taxon>Penicillium</taxon>
    </lineage>
</organism>
<protein>
    <recommendedName>
        <fullName evidence="7">Amino acid transporter transmembrane domain-containing protein</fullName>
    </recommendedName>
</protein>
<keyword evidence="3 6" id="KW-0812">Transmembrane</keyword>
<evidence type="ECO:0000256" key="2">
    <source>
        <dbReference type="ARBA" id="ARBA00008066"/>
    </source>
</evidence>
<dbReference type="GO" id="GO:0015179">
    <property type="term" value="F:L-amino acid transmembrane transporter activity"/>
    <property type="evidence" value="ECO:0007669"/>
    <property type="project" value="TreeGrafter"/>
</dbReference>
<dbReference type="EMBL" id="MDYN01000015">
    <property type="protein sequence ID" value="OQD83893.1"/>
    <property type="molecule type" value="Genomic_DNA"/>
</dbReference>
<feature type="transmembrane region" description="Helical" evidence="6">
    <location>
        <begin position="177"/>
        <end position="199"/>
    </location>
</feature>
<evidence type="ECO:0000313" key="9">
    <source>
        <dbReference type="Proteomes" id="UP000191672"/>
    </source>
</evidence>
<evidence type="ECO:0000256" key="5">
    <source>
        <dbReference type="ARBA" id="ARBA00023136"/>
    </source>
</evidence>
<dbReference type="GO" id="GO:0016020">
    <property type="term" value="C:membrane"/>
    <property type="evidence" value="ECO:0007669"/>
    <property type="project" value="UniProtKB-SubCell"/>
</dbReference>
<evidence type="ECO:0000256" key="6">
    <source>
        <dbReference type="SAM" id="Phobius"/>
    </source>
</evidence>
<evidence type="ECO:0000259" key="7">
    <source>
        <dbReference type="Pfam" id="PF01490"/>
    </source>
</evidence>
<feature type="transmembrane region" description="Helical" evidence="6">
    <location>
        <begin position="120"/>
        <end position="141"/>
    </location>
</feature>
<evidence type="ECO:0000256" key="3">
    <source>
        <dbReference type="ARBA" id="ARBA00022692"/>
    </source>
</evidence>
<dbReference type="PANTHER" id="PTHR22950:SF697">
    <property type="entry name" value="AMINO ACID TRANSPORTER (EUROFUNG)"/>
    <property type="match status" value="1"/>
</dbReference>
<comment type="similarity">
    <text evidence="2">Belongs to the amino acid/polyamine transporter 2 family.</text>
</comment>
<feature type="domain" description="Amino acid transporter transmembrane" evidence="7">
    <location>
        <begin position="40"/>
        <end position="345"/>
    </location>
</feature>
<reference evidence="9" key="1">
    <citation type="journal article" date="2017" name="Nat. Microbiol.">
        <title>Global analysis of biosynthetic gene clusters reveals vast potential of secondary metabolite production in Penicillium species.</title>
        <authorList>
            <person name="Nielsen J.C."/>
            <person name="Grijseels S."/>
            <person name="Prigent S."/>
            <person name="Ji B."/>
            <person name="Dainat J."/>
            <person name="Nielsen K.F."/>
            <person name="Frisvad J.C."/>
            <person name="Workman M."/>
            <person name="Nielsen J."/>
        </authorList>
    </citation>
    <scope>NUCLEOTIDE SEQUENCE [LARGE SCALE GENOMIC DNA]</scope>
    <source>
        <strain evidence="9">IBT 31811</strain>
    </source>
</reference>
<name>A0A1V6Q3Q4_9EURO</name>